<dbReference type="KEGG" id="aup:AsAng_0011500"/>
<feature type="domain" description="Phytase-like" evidence="2">
    <location>
        <begin position="65"/>
        <end position="279"/>
    </location>
</feature>
<feature type="compositionally biased region" description="Basic residues" evidence="1">
    <location>
        <begin position="397"/>
        <end position="407"/>
    </location>
</feature>
<dbReference type="RefSeq" id="WP_264791753.1">
    <property type="nucleotide sequence ID" value="NZ_AP026867.1"/>
</dbReference>
<dbReference type="Proteomes" id="UP001060919">
    <property type="component" value="Chromosome"/>
</dbReference>
<name>A0A915YC98_9BACT</name>
<dbReference type="Pfam" id="PF13449">
    <property type="entry name" value="Phytase-like"/>
    <property type="match status" value="1"/>
</dbReference>
<dbReference type="AlphaFoldDB" id="A0A915YC98"/>
<evidence type="ECO:0000313" key="3">
    <source>
        <dbReference type="EMBL" id="BDS10442.1"/>
    </source>
</evidence>
<feature type="region of interest" description="Disordered" evidence="1">
    <location>
        <begin position="397"/>
        <end position="430"/>
    </location>
</feature>
<dbReference type="InterPro" id="IPR027372">
    <property type="entry name" value="Phytase-like_dom"/>
</dbReference>
<proteinExistence type="predicted"/>
<reference evidence="3" key="1">
    <citation type="submission" date="2022-09" db="EMBL/GenBank/DDBJ databases">
        <title>Aureispira anguillicida sp. nov., isolated from Leptocephalus of Japanese eel Anguilla japonica.</title>
        <authorList>
            <person name="Yuasa K."/>
            <person name="Mekata T."/>
            <person name="Ikunari K."/>
        </authorList>
    </citation>
    <scope>NUCLEOTIDE SEQUENCE</scope>
    <source>
        <strain evidence="3">EL160426</strain>
    </source>
</reference>
<dbReference type="EMBL" id="AP026867">
    <property type="protein sequence ID" value="BDS10442.1"/>
    <property type="molecule type" value="Genomic_DNA"/>
</dbReference>
<feature type="region of interest" description="Disordered" evidence="1">
    <location>
        <begin position="494"/>
        <end position="519"/>
    </location>
</feature>
<organism evidence="3 4">
    <name type="scientific">Aureispira anguillae</name>
    <dbReference type="NCBI Taxonomy" id="2864201"/>
    <lineage>
        <taxon>Bacteria</taxon>
        <taxon>Pseudomonadati</taxon>
        <taxon>Bacteroidota</taxon>
        <taxon>Saprospiria</taxon>
        <taxon>Saprospirales</taxon>
        <taxon>Saprospiraceae</taxon>
        <taxon>Aureispira</taxon>
    </lineage>
</organism>
<accession>A0A915YC98</accession>
<feature type="compositionally biased region" description="Basic and acidic residues" evidence="1">
    <location>
        <begin position="510"/>
        <end position="519"/>
    </location>
</feature>
<protein>
    <recommendedName>
        <fullName evidence="2">Phytase-like domain-containing protein</fullName>
    </recommendedName>
</protein>
<feature type="compositionally biased region" description="Basic and acidic residues" evidence="1">
    <location>
        <begin position="408"/>
        <end position="418"/>
    </location>
</feature>
<sequence length="858" mass="97280">MKLLKIYSTIGLWVLISYMGFSQGNKPIEWTNFDAAPEFSSLLEYEGDLYTTYEREVQKLVRIKNEQIDTSIPYQLEKRPTKSMEIEGMAVVDSLFLLLDETNALIHVLNINDYKKGKEMVAYSIETGLKKAKEESSKYGLEGIAVNPEKKQIYLARENIEGTTDKTVIYRFQYAINAQDGRLEMKGIDSTTVHFSENYRVADLYYFNATLYALATHQKNNKYTIFSMEIVESSGNLLRNTDGILKNPTVVFDFSKKGTSQANYEGMVGYQNSFYVLSDESEKQKRSFLLKLDPKEIPTEVDTNITPFKTPNVNGIKSSSNLFLCSDFLADENLQKKGSCCPLNIKCCDTIPNKFNWVFQANCMAYLEKNNNAITPKYITVYDKRDGTLSYLKLKRKKEQKKKKKKKKEENKDQEPKPKNNNNNSTDKKKECTNNNCKAFNFEYVKPKKVIFPIAGREMLFVVIEEDESINLEVGSEQYFLEYESAFKTIIESGGKPAPASDATPKAKSKASDVGDDKAELVEEKESRTQLDKLAILREALATLNKHHHAKVIISQQYYDDLFCLRFSIMEEFGTGNFIKDSVSRANLIIEAKQLETELLKVFSDNPTPKALFLIGAIKVAYLEFALKQLEGYKTYFRQITIPDEDVFKFTLKKGEGNAIKNILSRSFRVSGGFKIDFSAGVFLSGLSTREYVVQTHHYKYKTASFSVNSSGGIDTTYTGQLRDTSGYKIHIKDPKMNYGVGLLSHAYFRTGLHSNFALSTGLLVNDVGVQILVGGSLLLNIKNSRLSLTSGLVIGQRRIISPTAEPYLWDETEKDGSVYDLPGEVPVLYNVTDVPTFVQWNCSWFFGLTYNFSSISI</sequence>
<evidence type="ECO:0000313" key="4">
    <source>
        <dbReference type="Proteomes" id="UP001060919"/>
    </source>
</evidence>
<gene>
    <name evidence="3" type="ORF">AsAng_0011500</name>
</gene>
<dbReference type="SUPFAM" id="SSF50956">
    <property type="entry name" value="Thermostable phytase (3-phytase)"/>
    <property type="match status" value="1"/>
</dbReference>
<evidence type="ECO:0000256" key="1">
    <source>
        <dbReference type="SAM" id="MobiDB-lite"/>
    </source>
</evidence>
<keyword evidence="4" id="KW-1185">Reference proteome</keyword>
<evidence type="ECO:0000259" key="2">
    <source>
        <dbReference type="Pfam" id="PF13449"/>
    </source>
</evidence>